<keyword evidence="9" id="KW-1185">Reference proteome</keyword>
<reference evidence="8" key="1">
    <citation type="submission" date="2021-11" db="EMBL/GenBank/DDBJ databases">
        <authorList>
            <person name="Schell T."/>
        </authorList>
    </citation>
    <scope>NUCLEOTIDE SEQUENCE</scope>
    <source>
        <strain evidence="8">M5</strain>
    </source>
</reference>
<dbReference type="Proteomes" id="UP000789390">
    <property type="component" value="Unassembled WGS sequence"/>
</dbReference>
<dbReference type="EMBL" id="CAKKLH010000008">
    <property type="protein sequence ID" value="CAH0098830.1"/>
    <property type="molecule type" value="Genomic_DNA"/>
</dbReference>
<dbReference type="GO" id="GO:0008270">
    <property type="term" value="F:zinc ion binding"/>
    <property type="evidence" value="ECO:0007669"/>
    <property type="project" value="UniProtKB-KW"/>
</dbReference>
<name>A0A8J2RB33_9CRUS</name>
<keyword evidence="2" id="KW-0479">Metal-binding</keyword>
<evidence type="ECO:0000256" key="1">
    <source>
        <dbReference type="ARBA" id="ARBA00005690"/>
    </source>
</evidence>
<dbReference type="AlphaFoldDB" id="A0A8J2RB33"/>
<dbReference type="CDD" id="cd04474">
    <property type="entry name" value="RPA1_DBD_A"/>
    <property type="match status" value="1"/>
</dbReference>
<keyword evidence="5" id="KW-0238">DNA-binding</keyword>
<comment type="similarity">
    <text evidence="1">Belongs to the replication factor A protein 1 family.</text>
</comment>
<sequence length="229" mass="26496">MDVITYPIECITPYHSNWTMKVRITQKSDIKLWKNERSEGKLFSMDCIDESGEIRAVAFNEECEKFYPLIKVDEVYYISRAQLKVANKCFSKLKNDYEMNFNRSTTVIPCDDDLRIPGVKFNFIPLEKVDEMGKEKLFDVIGRMKFAADLSVYICQLTKKETSYRDILLQGSDENVKKLTLFLINTHLFIKQVNVTLWGKLGEEIDVSSTPVIALKGVKLINPKNLFPL</sequence>
<keyword evidence="3" id="KW-0863">Zinc-finger</keyword>
<evidence type="ECO:0000256" key="2">
    <source>
        <dbReference type="ARBA" id="ARBA00022723"/>
    </source>
</evidence>
<protein>
    <recommendedName>
        <fullName evidence="10">Replication protein A OB domain-containing protein</fullName>
    </recommendedName>
</protein>
<dbReference type="OrthoDB" id="1751331at2759"/>
<dbReference type="InterPro" id="IPR031657">
    <property type="entry name" value="REPA_OB_2"/>
</dbReference>
<dbReference type="InterPro" id="IPR004365">
    <property type="entry name" value="NA-bd_OB_tRNA"/>
</dbReference>
<evidence type="ECO:0000256" key="3">
    <source>
        <dbReference type="ARBA" id="ARBA00022771"/>
    </source>
</evidence>
<evidence type="ECO:0000259" key="7">
    <source>
        <dbReference type="Pfam" id="PF16900"/>
    </source>
</evidence>
<evidence type="ECO:0000313" key="8">
    <source>
        <dbReference type="EMBL" id="CAH0098830.1"/>
    </source>
</evidence>
<accession>A0A8J2RB33</accession>
<dbReference type="GO" id="GO:0003677">
    <property type="term" value="F:DNA binding"/>
    <property type="evidence" value="ECO:0007669"/>
    <property type="project" value="UniProtKB-KW"/>
</dbReference>
<evidence type="ECO:0008006" key="10">
    <source>
        <dbReference type="Google" id="ProtNLM"/>
    </source>
</evidence>
<evidence type="ECO:0000313" key="9">
    <source>
        <dbReference type="Proteomes" id="UP000789390"/>
    </source>
</evidence>
<feature type="domain" description="Replication protein A OB" evidence="7">
    <location>
        <begin position="127"/>
        <end position="220"/>
    </location>
</feature>
<dbReference type="SUPFAM" id="SSF50249">
    <property type="entry name" value="Nucleic acid-binding proteins"/>
    <property type="match status" value="2"/>
</dbReference>
<dbReference type="InterPro" id="IPR012340">
    <property type="entry name" value="NA-bd_OB-fold"/>
</dbReference>
<dbReference type="PANTHER" id="PTHR47165:SF4">
    <property type="entry name" value="OS03G0429900 PROTEIN"/>
    <property type="match status" value="1"/>
</dbReference>
<feature type="domain" description="OB" evidence="6">
    <location>
        <begin position="18"/>
        <end position="87"/>
    </location>
</feature>
<dbReference type="Pfam" id="PF01336">
    <property type="entry name" value="tRNA_anti-codon"/>
    <property type="match status" value="1"/>
</dbReference>
<keyword evidence="4" id="KW-0862">Zinc</keyword>
<gene>
    <name evidence="8" type="ORF">DGAL_LOCUS933</name>
</gene>
<proteinExistence type="inferred from homology"/>
<evidence type="ECO:0000256" key="5">
    <source>
        <dbReference type="ARBA" id="ARBA00023125"/>
    </source>
</evidence>
<evidence type="ECO:0000259" key="6">
    <source>
        <dbReference type="Pfam" id="PF01336"/>
    </source>
</evidence>
<dbReference type="Gene3D" id="2.40.50.140">
    <property type="entry name" value="Nucleic acid-binding proteins"/>
    <property type="match status" value="2"/>
</dbReference>
<dbReference type="FunFam" id="2.40.50.140:FF:000041">
    <property type="entry name" value="Replication protein A subunit"/>
    <property type="match status" value="1"/>
</dbReference>
<dbReference type="PANTHER" id="PTHR47165">
    <property type="entry name" value="OS03G0429900 PROTEIN"/>
    <property type="match status" value="1"/>
</dbReference>
<evidence type="ECO:0000256" key="4">
    <source>
        <dbReference type="ARBA" id="ARBA00022833"/>
    </source>
</evidence>
<comment type="caution">
    <text evidence="8">The sequence shown here is derived from an EMBL/GenBank/DDBJ whole genome shotgun (WGS) entry which is preliminary data.</text>
</comment>
<dbReference type="Pfam" id="PF16900">
    <property type="entry name" value="REPA_OB_2"/>
    <property type="match status" value="1"/>
</dbReference>
<organism evidence="8 9">
    <name type="scientific">Daphnia galeata</name>
    <dbReference type="NCBI Taxonomy" id="27404"/>
    <lineage>
        <taxon>Eukaryota</taxon>
        <taxon>Metazoa</taxon>
        <taxon>Ecdysozoa</taxon>
        <taxon>Arthropoda</taxon>
        <taxon>Crustacea</taxon>
        <taxon>Branchiopoda</taxon>
        <taxon>Diplostraca</taxon>
        <taxon>Cladocera</taxon>
        <taxon>Anomopoda</taxon>
        <taxon>Daphniidae</taxon>
        <taxon>Daphnia</taxon>
    </lineage>
</organism>